<dbReference type="GO" id="GO:0008168">
    <property type="term" value="F:methyltransferase activity"/>
    <property type="evidence" value="ECO:0007669"/>
    <property type="project" value="UniProtKB-KW"/>
</dbReference>
<name>A0A6N9YKY7_9ACTN</name>
<evidence type="ECO:0000313" key="5">
    <source>
        <dbReference type="Proteomes" id="UP000469185"/>
    </source>
</evidence>
<reference evidence="4 5" key="1">
    <citation type="submission" date="2020-02" db="EMBL/GenBank/DDBJ databases">
        <authorList>
            <person name="Li X.-J."/>
            <person name="Feng X.-M."/>
        </authorList>
    </citation>
    <scope>NUCLEOTIDE SEQUENCE [LARGE SCALE GENOMIC DNA]</scope>
    <source>
        <strain evidence="4 5">CGMCC 4.7225</strain>
    </source>
</reference>
<dbReference type="PANTHER" id="PTHR43861:SF1">
    <property type="entry name" value="TRANS-ACONITATE 2-METHYLTRANSFERASE"/>
    <property type="match status" value="1"/>
</dbReference>
<dbReference type="InterPro" id="IPR029063">
    <property type="entry name" value="SAM-dependent_MTases_sf"/>
</dbReference>
<dbReference type="EMBL" id="JAAGOB010000004">
    <property type="protein sequence ID" value="NED95653.1"/>
    <property type="molecule type" value="Genomic_DNA"/>
</dbReference>
<dbReference type="GO" id="GO:0032259">
    <property type="term" value="P:methylation"/>
    <property type="evidence" value="ECO:0007669"/>
    <property type="project" value="UniProtKB-KW"/>
</dbReference>
<keyword evidence="1 4" id="KW-0489">Methyltransferase</keyword>
<dbReference type="Pfam" id="PF13649">
    <property type="entry name" value="Methyltransf_25"/>
    <property type="match status" value="1"/>
</dbReference>
<evidence type="ECO:0000256" key="2">
    <source>
        <dbReference type="ARBA" id="ARBA00022679"/>
    </source>
</evidence>
<proteinExistence type="predicted"/>
<dbReference type="RefSeq" id="WP_163818405.1">
    <property type="nucleotide sequence ID" value="NZ_JAAGOB010000004.1"/>
</dbReference>
<keyword evidence="2 4" id="KW-0808">Transferase</keyword>
<dbReference type="CDD" id="cd02440">
    <property type="entry name" value="AdoMet_MTases"/>
    <property type="match status" value="1"/>
</dbReference>
<sequence>MRNEDDHQRFWEDRLAEDWTVSGVGYQALGRPFNAWMYRVRREVFLREVRSLSISDTSRILDVGSGTGFYVDCWREAGAGEVVGSDLTESAVGRLRGRFPDVTFVQVDITRAQDELPEASFDAASCMDVLFHITDDERYLAGLRNIARLVKPGGSFVLSENFLNRPRDRTAHQVSRTKEWIVSALEGAGFRVERRVPMLVLMNAQVDAPRVWRKVWGGALRAVTLTQPTGWLAGAALYQVDRQLVRRMSESPTTELMICRRTGS</sequence>
<dbReference type="SUPFAM" id="SSF53335">
    <property type="entry name" value="S-adenosyl-L-methionine-dependent methyltransferases"/>
    <property type="match status" value="1"/>
</dbReference>
<keyword evidence="5" id="KW-1185">Reference proteome</keyword>
<evidence type="ECO:0000259" key="3">
    <source>
        <dbReference type="Pfam" id="PF13649"/>
    </source>
</evidence>
<dbReference type="Gene3D" id="3.40.50.150">
    <property type="entry name" value="Vaccinia Virus protein VP39"/>
    <property type="match status" value="1"/>
</dbReference>
<feature type="domain" description="Methyltransferase" evidence="3">
    <location>
        <begin position="60"/>
        <end position="154"/>
    </location>
</feature>
<comment type="caution">
    <text evidence="4">The sequence shown here is derived from an EMBL/GenBank/DDBJ whole genome shotgun (WGS) entry which is preliminary data.</text>
</comment>
<dbReference type="InterPro" id="IPR041698">
    <property type="entry name" value="Methyltransf_25"/>
</dbReference>
<dbReference type="AlphaFoldDB" id="A0A6N9YKY7"/>
<evidence type="ECO:0000256" key="1">
    <source>
        <dbReference type="ARBA" id="ARBA00022603"/>
    </source>
</evidence>
<accession>A0A6N9YKY7</accession>
<dbReference type="PANTHER" id="PTHR43861">
    <property type="entry name" value="TRANS-ACONITATE 2-METHYLTRANSFERASE-RELATED"/>
    <property type="match status" value="1"/>
</dbReference>
<organism evidence="4 5">
    <name type="scientific">Phytoactinopolyspora alkaliphila</name>
    <dbReference type="NCBI Taxonomy" id="1783498"/>
    <lineage>
        <taxon>Bacteria</taxon>
        <taxon>Bacillati</taxon>
        <taxon>Actinomycetota</taxon>
        <taxon>Actinomycetes</taxon>
        <taxon>Jiangellales</taxon>
        <taxon>Jiangellaceae</taxon>
        <taxon>Phytoactinopolyspora</taxon>
    </lineage>
</organism>
<evidence type="ECO:0000313" key="4">
    <source>
        <dbReference type="EMBL" id="NED95653.1"/>
    </source>
</evidence>
<dbReference type="Proteomes" id="UP000469185">
    <property type="component" value="Unassembled WGS sequence"/>
</dbReference>
<gene>
    <name evidence="4" type="ORF">G1H11_10045</name>
</gene>
<protein>
    <submittedName>
        <fullName evidence="4">Class I SAM-dependent methyltransferase</fullName>
    </submittedName>
</protein>